<name>A0A0R1ZWI6_9LACO</name>
<feature type="transmembrane region" description="Helical" evidence="1">
    <location>
        <begin position="37"/>
        <end position="55"/>
    </location>
</feature>
<dbReference type="Proteomes" id="UP000051679">
    <property type="component" value="Unassembled WGS sequence"/>
</dbReference>
<keyword evidence="3" id="KW-1185">Reference proteome</keyword>
<dbReference type="PATRIC" id="fig|1291052.5.peg.1542"/>
<keyword evidence="1" id="KW-1133">Transmembrane helix</keyword>
<gene>
    <name evidence="2" type="ORF">FC18_GL001519</name>
</gene>
<evidence type="ECO:0000313" key="2">
    <source>
        <dbReference type="EMBL" id="KRM55228.1"/>
    </source>
</evidence>
<feature type="transmembrane region" description="Helical" evidence="1">
    <location>
        <begin position="6"/>
        <end position="25"/>
    </location>
</feature>
<evidence type="ECO:0000256" key="1">
    <source>
        <dbReference type="SAM" id="Phobius"/>
    </source>
</evidence>
<dbReference type="RefSeq" id="WP_156300942.1">
    <property type="nucleotide sequence ID" value="NZ_AYYO01000027.1"/>
</dbReference>
<reference evidence="2 3" key="1">
    <citation type="journal article" date="2015" name="Genome Announc.">
        <title>Expanding the biotechnology potential of lactobacilli through comparative genomics of 213 strains and associated genera.</title>
        <authorList>
            <person name="Sun Z."/>
            <person name="Harris H.M."/>
            <person name="McCann A."/>
            <person name="Guo C."/>
            <person name="Argimon S."/>
            <person name="Zhang W."/>
            <person name="Yang X."/>
            <person name="Jeffery I.B."/>
            <person name="Cooney J.C."/>
            <person name="Kagawa T.F."/>
            <person name="Liu W."/>
            <person name="Song Y."/>
            <person name="Salvetti E."/>
            <person name="Wrobel A."/>
            <person name="Rasinkangas P."/>
            <person name="Parkhill J."/>
            <person name="Rea M.C."/>
            <person name="O'Sullivan O."/>
            <person name="Ritari J."/>
            <person name="Douillard F.P."/>
            <person name="Paul Ross R."/>
            <person name="Yang R."/>
            <person name="Briner A.E."/>
            <person name="Felis G.E."/>
            <person name="de Vos W.M."/>
            <person name="Barrangou R."/>
            <person name="Klaenhammer T.R."/>
            <person name="Caufield P.W."/>
            <person name="Cui Y."/>
            <person name="Zhang H."/>
            <person name="O'Toole P.W."/>
        </authorList>
    </citation>
    <scope>NUCLEOTIDE SEQUENCE [LARGE SCALE GENOMIC DNA]</scope>
    <source>
        <strain evidence="2 3">DSM 20505</strain>
    </source>
</reference>
<dbReference type="AlphaFoldDB" id="A0A0R1ZWI6"/>
<protein>
    <submittedName>
        <fullName evidence="2">Uncharacterized protein</fullName>
    </submittedName>
</protein>
<keyword evidence="1" id="KW-0812">Transmembrane</keyword>
<sequence length="58" mass="6262">MDYGLMGVAALALIVLFVAMIKPHGKHKDKQSKYSQTDLFTLGLAAVLATVILIVKFA</sequence>
<keyword evidence="1" id="KW-0472">Membrane</keyword>
<evidence type="ECO:0000313" key="3">
    <source>
        <dbReference type="Proteomes" id="UP000051679"/>
    </source>
</evidence>
<proteinExistence type="predicted"/>
<accession>A0A0R1ZWI6</accession>
<comment type="caution">
    <text evidence="2">The sequence shown here is derived from an EMBL/GenBank/DDBJ whole genome shotgun (WGS) entry which is preliminary data.</text>
</comment>
<organism evidence="2 3">
    <name type="scientific">Lacticaseibacillus sharpeae JCM 1186 = DSM 20505</name>
    <dbReference type="NCBI Taxonomy" id="1291052"/>
    <lineage>
        <taxon>Bacteria</taxon>
        <taxon>Bacillati</taxon>
        <taxon>Bacillota</taxon>
        <taxon>Bacilli</taxon>
        <taxon>Lactobacillales</taxon>
        <taxon>Lactobacillaceae</taxon>
        <taxon>Lacticaseibacillus</taxon>
    </lineage>
</organism>
<dbReference type="EMBL" id="AYYO01000027">
    <property type="protein sequence ID" value="KRM55228.1"/>
    <property type="molecule type" value="Genomic_DNA"/>
</dbReference>